<dbReference type="GO" id="GO:0005737">
    <property type="term" value="C:cytoplasm"/>
    <property type="evidence" value="ECO:0007669"/>
    <property type="project" value="TreeGrafter"/>
</dbReference>
<evidence type="ECO:0000256" key="4">
    <source>
        <dbReference type="ARBA" id="ARBA00023157"/>
    </source>
</evidence>
<keyword evidence="2" id="KW-0813">Transport</keyword>
<evidence type="ECO:0000256" key="2">
    <source>
        <dbReference type="ARBA" id="ARBA00022448"/>
    </source>
</evidence>
<name>A0A9E2L5C7_9BACT</name>
<dbReference type="FunFam" id="3.40.30.10:FF:000229">
    <property type="entry name" value="Thioredoxin (TRX)"/>
    <property type="match status" value="1"/>
</dbReference>
<dbReference type="GO" id="GO:0015035">
    <property type="term" value="F:protein-disulfide reductase activity"/>
    <property type="evidence" value="ECO:0007669"/>
    <property type="project" value="UniProtKB-UniRule"/>
</dbReference>
<dbReference type="CDD" id="cd02947">
    <property type="entry name" value="TRX_family"/>
    <property type="match status" value="1"/>
</dbReference>
<keyword evidence="5" id="KW-0676">Redox-active center</keyword>
<dbReference type="InterPro" id="IPR036249">
    <property type="entry name" value="Thioredoxin-like_sf"/>
</dbReference>
<keyword evidence="7" id="KW-1133">Transmembrane helix</keyword>
<sequence length="155" mass="17529">MQMIKVGAIILAAVIGIYFLFRGGNKENSNKQIKEKKVMELTKKDFLEKVVNYEQNPNEWKFLGDKPAIIDFYASWCGPCKAFAPVLEEVAEEYKGVIDVYKVNTENEEELAAVFNIRSIPTILFIPVNGQPQIVTGAMPKPQLIEAIEHVLLQK</sequence>
<dbReference type="InterPro" id="IPR013766">
    <property type="entry name" value="Thioredoxin_domain"/>
</dbReference>
<accession>A0A9E2L5C7</accession>
<reference evidence="9" key="2">
    <citation type="submission" date="2021-04" db="EMBL/GenBank/DDBJ databases">
        <authorList>
            <person name="Gilroy R."/>
        </authorList>
    </citation>
    <scope>NUCLEOTIDE SEQUENCE</scope>
    <source>
        <strain evidence="9">G3-2149</strain>
    </source>
</reference>
<proteinExistence type="inferred from homology"/>
<keyword evidence="7" id="KW-0812">Transmembrane</keyword>
<feature type="domain" description="Thioredoxin" evidence="8">
    <location>
        <begin position="37"/>
        <end position="153"/>
    </location>
</feature>
<evidence type="ECO:0000313" key="10">
    <source>
        <dbReference type="Proteomes" id="UP000823865"/>
    </source>
</evidence>
<evidence type="ECO:0000313" key="9">
    <source>
        <dbReference type="EMBL" id="MBU3852374.1"/>
    </source>
</evidence>
<dbReference type="SUPFAM" id="SSF52833">
    <property type="entry name" value="Thioredoxin-like"/>
    <property type="match status" value="1"/>
</dbReference>
<keyword evidence="4" id="KW-1015">Disulfide bond</keyword>
<dbReference type="PANTHER" id="PTHR45663:SF11">
    <property type="entry name" value="GEO12009P1"/>
    <property type="match status" value="1"/>
</dbReference>
<dbReference type="NCBIfam" id="TIGR01068">
    <property type="entry name" value="thioredoxin"/>
    <property type="match status" value="1"/>
</dbReference>
<keyword evidence="3" id="KW-0249">Electron transport</keyword>
<dbReference type="InterPro" id="IPR017937">
    <property type="entry name" value="Thioredoxin_CS"/>
</dbReference>
<dbReference type="EMBL" id="JAHLFU010000017">
    <property type="protein sequence ID" value="MBU3852374.1"/>
    <property type="molecule type" value="Genomic_DNA"/>
</dbReference>
<dbReference type="Gene3D" id="3.40.30.10">
    <property type="entry name" value="Glutaredoxin"/>
    <property type="match status" value="1"/>
</dbReference>
<feature type="transmembrane region" description="Helical" evidence="7">
    <location>
        <begin position="6"/>
        <end position="24"/>
    </location>
</feature>
<reference evidence="9" key="1">
    <citation type="journal article" date="2021" name="PeerJ">
        <title>Extensive microbial diversity within the chicken gut microbiome revealed by metagenomics and culture.</title>
        <authorList>
            <person name="Gilroy R."/>
            <person name="Ravi A."/>
            <person name="Getino M."/>
            <person name="Pursley I."/>
            <person name="Horton D.L."/>
            <person name="Alikhan N.F."/>
            <person name="Baker D."/>
            <person name="Gharbi K."/>
            <person name="Hall N."/>
            <person name="Watson M."/>
            <person name="Adriaenssens E.M."/>
            <person name="Foster-Nyarko E."/>
            <person name="Jarju S."/>
            <person name="Secka A."/>
            <person name="Antonio M."/>
            <person name="Oren A."/>
            <person name="Chaudhuri R.R."/>
            <person name="La Ragione R."/>
            <person name="Hildebrand F."/>
            <person name="Pallen M.J."/>
        </authorList>
    </citation>
    <scope>NUCLEOTIDE SEQUENCE</scope>
    <source>
        <strain evidence="9">G3-2149</strain>
    </source>
</reference>
<dbReference type="Proteomes" id="UP000823865">
    <property type="component" value="Unassembled WGS sequence"/>
</dbReference>
<dbReference type="InterPro" id="IPR005746">
    <property type="entry name" value="Thioredoxin"/>
</dbReference>
<evidence type="ECO:0000259" key="8">
    <source>
        <dbReference type="PROSITE" id="PS51352"/>
    </source>
</evidence>
<evidence type="ECO:0000256" key="1">
    <source>
        <dbReference type="ARBA" id="ARBA00008987"/>
    </source>
</evidence>
<keyword evidence="7" id="KW-0472">Membrane</keyword>
<comment type="similarity">
    <text evidence="1">Belongs to the thioredoxin family.</text>
</comment>
<dbReference type="PRINTS" id="PR00421">
    <property type="entry name" value="THIOREDOXIN"/>
</dbReference>
<gene>
    <name evidence="9" type="primary">trxA</name>
    <name evidence="9" type="ORF">H9789_00830</name>
</gene>
<dbReference type="AlphaFoldDB" id="A0A9E2L5C7"/>
<dbReference type="PANTHER" id="PTHR45663">
    <property type="entry name" value="GEO12009P1"/>
    <property type="match status" value="1"/>
</dbReference>
<dbReference type="PROSITE" id="PS00194">
    <property type="entry name" value="THIOREDOXIN_1"/>
    <property type="match status" value="1"/>
</dbReference>
<evidence type="ECO:0000256" key="3">
    <source>
        <dbReference type="ARBA" id="ARBA00022982"/>
    </source>
</evidence>
<evidence type="ECO:0000256" key="5">
    <source>
        <dbReference type="ARBA" id="ARBA00023284"/>
    </source>
</evidence>
<protein>
    <recommendedName>
        <fullName evidence="6">Thioredoxin</fullName>
    </recommendedName>
</protein>
<dbReference type="Pfam" id="PF00085">
    <property type="entry name" value="Thioredoxin"/>
    <property type="match status" value="1"/>
</dbReference>
<dbReference type="PROSITE" id="PS51352">
    <property type="entry name" value="THIOREDOXIN_2"/>
    <property type="match status" value="1"/>
</dbReference>
<organism evidence="9 10">
    <name type="scientific">Candidatus Paraprevotella stercoravium</name>
    <dbReference type="NCBI Taxonomy" id="2838725"/>
    <lineage>
        <taxon>Bacteria</taxon>
        <taxon>Pseudomonadati</taxon>
        <taxon>Bacteroidota</taxon>
        <taxon>Bacteroidia</taxon>
        <taxon>Bacteroidales</taxon>
        <taxon>Prevotellaceae</taxon>
        <taxon>Paraprevotella</taxon>
    </lineage>
</organism>
<evidence type="ECO:0000256" key="7">
    <source>
        <dbReference type="SAM" id="Phobius"/>
    </source>
</evidence>
<evidence type="ECO:0000256" key="6">
    <source>
        <dbReference type="NCBIfam" id="TIGR01068"/>
    </source>
</evidence>
<comment type="caution">
    <text evidence="9">The sequence shown here is derived from an EMBL/GenBank/DDBJ whole genome shotgun (WGS) entry which is preliminary data.</text>
</comment>